<proteinExistence type="predicted"/>
<protein>
    <recommendedName>
        <fullName evidence="3">Lipoprotein</fullName>
    </recommendedName>
</protein>
<evidence type="ECO:0000313" key="1">
    <source>
        <dbReference type="EMBL" id="MFB5738044.1"/>
    </source>
</evidence>
<organism evidence="1 2">
    <name type="scientific">Leptospira wolffii</name>
    <dbReference type="NCBI Taxonomy" id="409998"/>
    <lineage>
        <taxon>Bacteria</taxon>
        <taxon>Pseudomonadati</taxon>
        <taxon>Spirochaetota</taxon>
        <taxon>Spirochaetia</taxon>
        <taxon>Leptospirales</taxon>
        <taxon>Leptospiraceae</taxon>
        <taxon>Leptospira</taxon>
    </lineage>
</organism>
<evidence type="ECO:0008006" key="3">
    <source>
        <dbReference type="Google" id="ProtNLM"/>
    </source>
</evidence>
<evidence type="ECO:0000313" key="2">
    <source>
        <dbReference type="Proteomes" id="UP001580391"/>
    </source>
</evidence>
<accession>A0ABV5BRY0</accession>
<reference evidence="1 2" key="1">
    <citation type="submission" date="2024-09" db="EMBL/GenBank/DDBJ databases">
        <title>Taxonomic and Genotyping Characterization of Leptospira Strains isolated from Multiple Sources in Colombia highlights the importance of intermediate species.</title>
        <authorList>
            <person name="Torres Higuera L."/>
            <person name="Rojas Tapias D."/>
            <person name="Jimenez Velasquez S."/>
            <person name="Renjifo Ibanez C."/>
        </authorList>
    </citation>
    <scope>NUCLEOTIDE SEQUENCE [LARGE SCALE GENOMIC DNA]</scope>
    <source>
        <strain evidence="1 2">Lep080</strain>
    </source>
</reference>
<gene>
    <name evidence="1" type="ORF">ACE5IX_16100</name>
</gene>
<keyword evidence="2" id="KW-1185">Reference proteome</keyword>
<dbReference type="Proteomes" id="UP001580391">
    <property type="component" value="Unassembled WGS sequence"/>
</dbReference>
<name>A0ABV5BRY0_9LEPT</name>
<sequence>MAGSDPRSSDPGADAQGREIMKYYKVIIYSVFLFCFAACPKPQSEKDGETNLLINLIVMYNDGMFNPKEYFCRSVNAGIPNNQEVFVNSGQGVKKVPGANGTNLELKILDSSGCKIRFELYYCDWFDNAIYLLSPPPNPGTCETSSFGYLEGPSGNQIICSINRSDYFKYAIYSYSVDATGKVPTTCDYSIKVTDF</sequence>
<dbReference type="RefSeq" id="WP_375517527.1">
    <property type="nucleotide sequence ID" value="NZ_JBHILI010000011.1"/>
</dbReference>
<dbReference type="EMBL" id="JBHILJ010000010">
    <property type="protein sequence ID" value="MFB5738044.1"/>
    <property type="molecule type" value="Genomic_DNA"/>
</dbReference>
<comment type="caution">
    <text evidence="1">The sequence shown here is derived from an EMBL/GenBank/DDBJ whole genome shotgun (WGS) entry which is preliminary data.</text>
</comment>